<evidence type="ECO:0000256" key="1">
    <source>
        <dbReference type="SAM" id="MobiDB-lite"/>
    </source>
</evidence>
<feature type="compositionally biased region" description="Gly residues" evidence="1">
    <location>
        <begin position="435"/>
        <end position="445"/>
    </location>
</feature>
<dbReference type="STRING" id="52.CMC5_044790"/>
<dbReference type="RefSeq" id="WP_050432271.1">
    <property type="nucleotide sequence ID" value="NZ_CP012159.1"/>
</dbReference>
<accession>A0A0K1EHH6</accession>
<proteinExistence type="predicted"/>
<evidence type="ECO:0000313" key="2">
    <source>
        <dbReference type="EMBL" id="AKT40326.1"/>
    </source>
</evidence>
<feature type="region of interest" description="Disordered" evidence="1">
    <location>
        <begin position="413"/>
        <end position="445"/>
    </location>
</feature>
<dbReference type="OrthoDB" id="5496969at2"/>
<dbReference type="Proteomes" id="UP000067626">
    <property type="component" value="Chromosome"/>
</dbReference>
<reference evidence="2 3" key="1">
    <citation type="submission" date="2015-07" db="EMBL/GenBank/DDBJ databases">
        <title>Genome analysis of myxobacterium Chondromyces crocatus Cm c5 reveals a high potential for natural compound synthesis and the genetic basis for the loss of fruiting body formation.</title>
        <authorList>
            <person name="Zaburannyi N."/>
            <person name="Bunk B."/>
            <person name="Maier J."/>
            <person name="Overmann J."/>
            <person name="Mueller R."/>
        </authorList>
    </citation>
    <scope>NUCLEOTIDE SEQUENCE [LARGE SCALE GENOMIC DNA]</scope>
    <source>
        <strain evidence="2 3">Cm c5</strain>
    </source>
</reference>
<dbReference type="EMBL" id="CP012159">
    <property type="protein sequence ID" value="AKT40326.1"/>
    <property type="molecule type" value="Genomic_DNA"/>
</dbReference>
<gene>
    <name evidence="2" type="ORF">CMC5_044790</name>
</gene>
<evidence type="ECO:0000313" key="3">
    <source>
        <dbReference type="Proteomes" id="UP000067626"/>
    </source>
</evidence>
<organism evidence="2 3">
    <name type="scientific">Chondromyces crocatus</name>
    <dbReference type="NCBI Taxonomy" id="52"/>
    <lineage>
        <taxon>Bacteria</taxon>
        <taxon>Pseudomonadati</taxon>
        <taxon>Myxococcota</taxon>
        <taxon>Polyangia</taxon>
        <taxon>Polyangiales</taxon>
        <taxon>Polyangiaceae</taxon>
        <taxon>Chondromyces</taxon>
    </lineage>
</organism>
<dbReference type="KEGG" id="ccro:CMC5_044790"/>
<sequence>MDPTAEKLQTFLAAFSARTDVRVVVSELRPPAPEDALRAAQGQIPSELLSFYASMNGAHIAWRFIEPPGEGCLQIPPLGAATRFADDEAGGTAFGAGMRALLLDAPVPECATWYVVPEGAAADAAVLWFSTTAALDDGRQVARSLADYVTQAIEHALVLWWQAPSGEVPVWIARALAEPVAPVAIVSGGRVETQYHAEGARGVVREIRQVPLPEDSFLSCLGDRYARVDLDEGTTLWLPLQDLKGVRTRDVYEEAVARGRAFWDELRTAPMLDRIRAVARAIGPIASTSPTTSGPSNARRAAGMLSSLSLGEAVETIAALFGDASRAVPKLRESHPIEVEETAFGASAWRTFGHPFVPRDALEGLMAGLALRIARASAARGVAPRDLVPERAADLLRWVPGRASVLDLLAMETPADAPEGPPPNEKARAQLGLPGPHGVGLGTGF</sequence>
<dbReference type="AlphaFoldDB" id="A0A0K1EHH6"/>
<protein>
    <submittedName>
        <fullName evidence="2">Uncharacterized protein</fullName>
    </submittedName>
</protein>
<name>A0A0K1EHH6_CHOCO</name>
<keyword evidence="3" id="KW-1185">Reference proteome</keyword>